<accession>A0AAX6EZT7</accession>
<feature type="compositionally biased region" description="Basic and acidic residues" evidence="1">
    <location>
        <begin position="9"/>
        <end position="22"/>
    </location>
</feature>
<reference evidence="2" key="1">
    <citation type="journal article" date="2023" name="GigaByte">
        <title>Genome assembly of the bearded iris, Iris pallida Lam.</title>
        <authorList>
            <person name="Bruccoleri R.E."/>
            <person name="Oakeley E.J."/>
            <person name="Faust A.M.E."/>
            <person name="Altorfer M."/>
            <person name="Dessus-Babus S."/>
            <person name="Burckhardt D."/>
            <person name="Oertli M."/>
            <person name="Naumann U."/>
            <person name="Petersen F."/>
            <person name="Wong J."/>
        </authorList>
    </citation>
    <scope>NUCLEOTIDE SEQUENCE</scope>
    <source>
        <strain evidence="2">GSM-AAB239-AS_SAM_17_03QT</strain>
    </source>
</reference>
<gene>
    <name evidence="2" type="ORF">M6B38_162180</name>
</gene>
<dbReference type="Proteomes" id="UP001140949">
    <property type="component" value="Unassembled WGS sequence"/>
</dbReference>
<dbReference type="EMBL" id="JANAVB010033016">
    <property type="protein sequence ID" value="KAJ6809586.1"/>
    <property type="molecule type" value="Genomic_DNA"/>
</dbReference>
<reference evidence="2" key="2">
    <citation type="submission" date="2023-04" db="EMBL/GenBank/DDBJ databases">
        <authorList>
            <person name="Bruccoleri R.E."/>
            <person name="Oakeley E.J."/>
            <person name="Faust A.-M."/>
            <person name="Dessus-Babus S."/>
            <person name="Altorfer M."/>
            <person name="Burckhardt D."/>
            <person name="Oertli M."/>
            <person name="Naumann U."/>
            <person name="Petersen F."/>
            <person name="Wong J."/>
        </authorList>
    </citation>
    <scope>NUCLEOTIDE SEQUENCE</scope>
    <source>
        <strain evidence="2">GSM-AAB239-AS_SAM_17_03QT</strain>
        <tissue evidence="2">Leaf</tissue>
    </source>
</reference>
<sequence>MSFLSNGFRFHDNDDHDEEKHSATQRRVSSDPGVDTGVSSF</sequence>
<organism evidence="2 3">
    <name type="scientific">Iris pallida</name>
    <name type="common">Sweet iris</name>
    <dbReference type="NCBI Taxonomy" id="29817"/>
    <lineage>
        <taxon>Eukaryota</taxon>
        <taxon>Viridiplantae</taxon>
        <taxon>Streptophyta</taxon>
        <taxon>Embryophyta</taxon>
        <taxon>Tracheophyta</taxon>
        <taxon>Spermatophyta</taxon>
        <taxon>Magnoliopsida</taxon>
        <taxon>Liliopsida</taxon>
        <taxon>Asparagales</taxon>
        <taxon>Iridaceae</taxon>
        <taxon>Iridoideae</taxon>
        <taxon>Irideae</taxon>
        <taxon>Iris</taxon>
    </lineage>
</organism>
<name>A0AAX6EZT7_IRIPA</name>
<dbReference type="AlphaFoldDB" id="A0AAX6EZT7"/>
<keyword evidence="3" id="KW-1185">Reference proteome</keyword>
<evidence type="ECO:0000313" key="3">
    <source>
        <dbReference type="Proteomes" id="UP001140949"/>
    </source>
</evidence>
<comment type="caution">
    <text evidence="2">The sequence shown here is derived from an EMBL/GenBank/DDBJ whole genome shotgun (WGS) entry which is preliminary data.</text>
</comment>
<feature type="region of interest" description="Disordered" evidence="1">
    <location>
        <begin position="1"/>
        <end position="41"/>
    </location>
</feature>
<protein>
    <submittedName>
        <fullName evidence="2">Uncharacterized protein</fullName>
    </submittedName>
</protein>
<evidence type="ECO:0000313" key="2">
    <source>
        <dbReference type="EMBL" id="KAJ6809586.1"/>
    </source>
</evidence>
<evidence type="ECO:0000256" key="1">
    <source>
        <dbReference type="SAM" id="MobiDB-lite"/>
    </source>
</evidence>
<proteinExistence type="predicted"/>